<comment type="caution">
    <text evidence="4">The sequence shown here is derived from an EMBL/GenBank/DDBJ whole genome shotgun (WGS) entry which is preliminary data.</text>
</comment>
<dbReference type="Gene3D" id="3.40.30.10">
    <property type="entry name" value="Glutaredoxin"/>
    <property type="match status" value="2"/>
</dbReference>
<dbReference type="InterPro" id="IPR010987">
    <property type="entry name" value="Glutathione-S-Trfase_C-like"/>
</dbReference>
<dbReference type="Gene3D" id="1.20.1050.10">
    <property type="match status" value="2"/>
</dbReference>
<dbReference type="PANTHER" id="PTHR43969">
    <property type="entry name" value="GLUTATHIONE S TRANSFERASE D10, ISOFORM A-RELATED"/>
    <property type="match status" value="1"/>
</dbReference>
<feature type="domain" description="GST N-terminal" evidence="2">
    <location>
        <begin position="222"/>
        <end position="303"/>
    </location>
</feature>
<dbReference type="Proteomes" id="UP000494165">
    <property type="component" value="Unassembled WGS sequence"/>
</dbReference>
<dbReference type="GO" id="GO:0004364">
    <property type="term" value="F:glutathione transferase activity"/>
    <property type="evidence" value="ECO:0007669"/>
    <property type="project" value="TreeGrafter"/>
</dbReference>
<evidence type="ECO:0000256" key="1">
    <source>
        <dbReference type="ARBA" id="ARBA00011738"/>
    </source>
</evidence>
<name>A0A8S1C947_9INSE</name>
<gene>
    <name evidence="4" type="ORF">CLODIP_2_CD10026</name>
</gene>
<evidence type="ECO:0000259" key="2">
    <source>
        <dbReference type="PROSITE" id="PS50404"/>
    </source>
</evidence>
<dbReference type="PANTHER" id="PTHR43969:SF9">
    <property type="entry name" value="GLUTATHIONE S TRANSFERASE D10, ISOFORM A-RELATED"/>
    <property type="match status" value="1"/>
</dbReference>
<dbReference type="InterPro" id="IPR036282">
    <property type="entry name" value="Glutathione-S-Trfase_C_sf"/>
</dbReference>
<dbReference type="EMBL" id="CADEPI010000013">
    <property type="protein sequence ID" value="CAB3363697.1"/>
    <property type="molecule type" value="Genomic_DNA"/>
</dbReference>
<dbReference type="GO" id="GO:0006749">
    <property type="term" value="P:glutathione metabolic process"/>
    <property type="evidence" value="ECO:0007669"/>
    <property type="project" value="TreeGrafter"/>
</dbReference>
<evidence type="ECO:0000313" key="5">
    <source>
        <dbReference type="Proteomes" id="UP000494165"/>
    </source>
</evidence>
<keyword evidence="5" id="KW-1185">Reference proteome</keyword>
<dbReference type="SUPFAM" id="SSF52833">
    <property type="entry name" value="Thioredoxin-like"/>
    <property type="match status" value="2"/>
</dbReference>
<dbReference type="OrthoDB" id="2309723at2759"/>
<dbReference type="AlphaFoldDB" id="A0A8S1C947"/>
<dbReference type="InterPro" id="IPR004046">
    <property type="entry name" value="GST_C"/>
</dbReference>
<reference evidence="4 5" key="1">
    <citation type="submission" date="2020-04" db="EMBL/GenBank/DDBJ databases">
        <authorList>
            <person name="Alioto T."/>
            <person name="Alioto T."/>
            <person name="Gomez Garrido J."/>
        </authorList>
    </citation>
    <scope>NUCLEOTIDE SEQUENCE [LARGE SCALE GENOMIC DNA]</scope>
</reference>
<feature type="domain" description="GST C-terminal" evidence="3">
    <location>
        <begin position="88"/>
        <end position="224"/>
    </location>
</feature>
<dbReference type="Pfam" id="PF13417">
    <property type="entry name" value="GST_N_3"/>
    <property type="match status" value="2"/>
</dbReference>
<dbReference type="CDD" id="cd03045">
    <property type="entry name" value="GST_N_Delta_Epsilon"/>
    <property type="match status" value="2"/>
</dbReference>
<proteinExistence type="predicted"/>
<accession>A0A8S1C947</accession>
<evidence type="ECO:0008006" key="6">
    <source>
        <dbReference type="Google" id="ProtNLM"/>
    </source>
</evidence>
<dbReference type="FunFam" id="1.20.1050.10:FF:000007">
    <property type="entry name" value="Glutathione S-transferase 1-1"/>
    <property type="match status" value="2"/>
</dbReference>
<dbReference type="InterPro" id="IPR004045">
    <property type="entry name" value="Glutathione_S-Trfase_N"/>
</dbReference>
<protein>
    <recommendedName>
        <fullName evidence="6">Glutathione transferase</fullName>
    </recommendedName>
</protein>
<dbReference type="SUPFAM" id="SSF47616">
    <property type="entry name" value="GST C-terminal domain-like"/>
    <property type="match status" value="2"/>
</dbReference>
<dbReference type="SFLD" id="SFLDG01153">
    <property type="entry name" value="Main.4:_Theta-like"/>
    <property type="match status" value="2"/>
</dbReference>
<dbReference type="InterPro" id="IPR036249">
    <property type="entry name" value="Thioredoxin-like_sf"/>
</dbReference>
<dbReference type="Pfam" id="PF00043">
    <property type="entry name" value="GST_C"/>
    <property type="match status" value="2"/>
</dbReference>
<evidence type="ECO:0000259" key="3">
    <source>
        <dbReference type="PROSITE" id="PS50405"/>
    </source>
</evidence>
<comment type="subunit">
    <text evidence="1">Homodimer.</text>
</comment>
<dbReference type="PROSITE" id="PS50405">
    <property type="entry name" value="GST_CTER"/>
    <property type="match status" value="2"/>
</dbReference>
<dbReference type="CDD" id="cd03177">
    <property type="entry name" value="GST_C_Delta_Epsilon"/>
    <property type="match status" value="2"/>
</dbReference>
<sequence>MPLNLYVMEVSPPNRAVLLCIKALGLDVNMKPINLVAKEQLKPEFVKINPQHTLPTLEDDGFVIWDSHAICGYLVNKFAKDDSLYPKDPQKRAVVDQRLHFDSGVLFPRLVDITFPLFVLKCGEIPEEKRKRVNDAYEFLEKFLGDSDYLAGNVFTIADMCCIATVSSLVEALRVPADDYPKVKDWIQRCRDNLPGYNEANQAGLDIFKGAVDGQTCSQRKMPLDLYVMPASPPNRAVLLCIKALGLDVNMKPINLFAKEQLNPEFVKINPQHTVPTLVDDGFAIWDSHAICGYLVSKFGKDDSLYPKDPQKRAVVDQRLHFDSGVLFPRLRDITFPLLFLKCKEIPEEKRKRVFDAYEFLEKFLADNEYLTGNSFTIADICCISTVSSLVEALRVPADDYPKVKAWIQRCRDNLPGYKEANQPGLDIFKGAVDAELN</sequence>
<feature type="domain" description="GST C-terminal" evidence="3">
    <location>
        <begin position="309"/>
        <end position="428"/>
    </location>
</feature>
<dbReference type="InterPro" id="IPR040079">
    <property type="entry name" value="Glutathione_S-Trfase"/>
</dbReference>
<organism evidence="4 5">
    <name type="scientific">Cloeon dipterum</name>
    <dbReference type="NCBI Taxonomy" id="197152"/>
    <lineage>
        <taxon>Eukaryota</taxon>
        <taxon>Metazoa</taxon>
        <taxon>Ecdysozoa</taxon>
        <taxon>Arthropoda</taxon>
        <taxon>Hexapoda</taxon>
        <taxon>Insecta</taxon>
        <taxon>Pterygota</taxon>
        <taxon>Palaeoptera</taxon>
        <taxon>Ephemeroptera</taxon>
        <taxon>Pisciforma</taxon>
        <taxon>Baetidae</taxon>
        <taxon>Cloeon</taxon>
    </lineage>
</organism>
<evidence type="ECO:0000313" key="4">
    <source>
        <dbReference type="EMBL" id="CAB3363697.1"/>
    </source>
</evidence>
<dbReference type="SFLD" id="SFLDG00358">
    <property type="entry name" value="Main_(cytGST)"/>
    <property type="match status" value="2"/>
</dbReference>
<dbReference type="FunFam" id="3.40.30.10:FF:000034">
    <property type="entry name" value="glutathione S-transferase 1"/>
    <property type="match status" value="2"/>
</dbReference>
<feature type="domain" description="GST N-terminal" evidence="2">
    <location>
        <begin position="1"/>
        <end position="82"/>
    </location>
</feature>
<dbReference type="SFLD" id="SFLDS00019">
    <property type="entry name" value="Glutathione_Transferase_(cytos"/>
    <property type="match status" value="2"/>
</dbReference>
<dbReference type="PROSITE" id="PS50404">
    <property type="entry name" value="GST_NTER"/>
    <property type="match status" value="2"/>
</dbReference>